<keyword evidence="5 6" id="KW-0472">Membrane</keyword>
<feature type="transmembrane region" description="Helical" evidence="6">
    <location>
        <begin position="128"/>
        <end position="148"/>
    </location>
</feature>
<proteinExistence type="predicted"/>
<evidence type="ECO:0000256" key="5">
    <source>
        <dbReference type="ARBA" id="ARBA00023136"/>
    </source>
</evidence>
<keyword evidence="3 6" id="KW-0812">Transmembrane</keyword>
<dbReference type="PANTHER" id="PTHR30250:SF26">
    <property type="entry name" value="PSMA PROTEIN"/>
    <property type="match status" value="1"/>
</dbReference>
<evidence type="ECO:0000256" key="1">
    <source>
        <dbReference type="ARBA" id="ARBA00004651"/>
    </source>
</evidence>
<feature type="transmembrane region" description="Helical" evidence="6">
    <location>
        <begin position="436"/>
        <end position="460"/>
    </location>
</feature>
<feature type="transmembrane region" description="Helical" evidence="6">
    <location>
        <begin position="84"/>
        <end position="108"/>
    </location>
</feature>
<protein>
    <submittedName>
        <fullName evidence="7">Na+-driven multidrug efflux pump</fullName>
    </submittedName>
</protein>
<feature type="transmembrane region" description="Helical" evidence="6">
    <location>
        <begin position="232"/>
        <end position="254"/>
    </location>
</feature>
<dbReference type="RefSeq" id="WP_120273223.1">
    <property type="nucleotide sequence ID" value="NZ_RAPN01000001.1"/>
</dbReference>
<dbReference type="PANTHER" id="PTHR30250">
    <property type="entry name" value="PST FAMILY PREDICTED COLANIC ACID TRANSPORTER"/>
    <property type="match status" value="1"/>
</dbReference>
<feature type="transmembrane region" description="Helical" evidence="6">
    <location>
        <begin position="466"/>
        <end position="489"/>
    </location>
</feature>
<comment type="subcellular location">
    <subcellularLocation>
        <location evidence="1">Cell membrane</location>
        <topology evidence="1">Multi-pass membrane protein</topology>
    </subcellularLocation>
</comment>
<keyword evidence="4 6" id="KW-1133">Transmembrane helix</keyword>
<keyword evidence="8" id="KW-1185">Reference proteome</keyword>
<accession>A0A419W910</accession>
<evidence type="ECO:0000256" key="6">
    <source>
        <dbReference type="SAM" id="Phobius"/>
    </source>
</evidence>
<feature type="transmembrane region" description="Helical" evidence="6">
    <location>
        <begin position="382"/>
        <end position="400"/>
    </location>
</feature>
<dbReference type="Proteomes" id="UP000283387">
    <property type="component" value="Unassembled WGS sequence"/>
</dbReference>
<name>A0A419W910_9BACT</name>
<feature type="transmembrane region" description="Helical" evidence="6">
    <location>
        <begin position="406"/>
        <end position="424"/>
    </location>
</feature>
<dbReference type="GO" id="GO:0005886">
    <property type="term" value="C:plasma membrane"/>
    <property type="evidence" value="ECO:0007669"/>
    <property type="project" value="UniProtKB-SubCell"/>
</dbReference>
<feature type="transmembrane region" description="Helical" evidence="6">
    <location>
        <begin position="12"/>
        <end position="29"/>
    </location>
</feature>
<evidence type="ECO:0000313" key="7">
    <source>
        <dbReference type="EMBL" id="RKD91967.1"/>
    </source>
</evidence>
<organism evidence="7 8">
    <name type="scientific">Mangrovibacterium diazotrophicum</name>
    <dbReference type="NCBI Taxonomy" id="1261403"/>
    <lineage>
        <taxon>Bacteria</taxon>
        <taxon>Pseudomonadati</taxon>
        <taxon>Bacteroidota</taxon>
        <taxon>Bacteroidia</taxon>
        <taxon>Marinilabiliales</taxon>
        <taxon>Prolixibacteraceae</taxon>
        <taxon>Mangrovibacterium</taxon>
    </lineage>
</organism>
<gene>
    <name evidence="7" type="ORF">BC643_2336</name>
</gene>
<reference evidence="7 8" key="1">
    <citation type="submission" date="2018-09" db="EMBL/GenBank/DDBJ databases">
        <title>Genomic Encyclopedia of Archaeal and Bacterial Type Strains, Phase II (KMG-II): from individual species to whole genera.</title>
        <authorList>
            <person name="Goeker M."/>
        </authorList>
    </citation>
    <scope>NUCLEOTIDE SEQUENCE [LARGE SCALE GENOMIC DNA]</scope>
    <source>
        <strain evidence="7 8">DSM 27148</strain>
    </source>
</reference>
<dbReference type="OrthoDB" id="5365632at2"/>
<feature type="transmembrane region" description="Helical" evidence="6">
    <location>
        <begin position="155"/>
        <end position="178"/>
    </location>
</feature>
<comment type="caution">
    <text evidence="7">The sequence shown here is derived from an EMBL/GenBank/DDBJ whole genome shotgun (WGS) entry which is preliminary data.</text>
</comment>
<evidence type="ECO:0000256" key="2">
    <source>
        <dbReference type="ARBA" id="ARBA00022475"/>
    </source>
</evidence>
<feature type="transmembrane region" description="Helical" evidence="6">
    <location>
        <begin position="313"/>
        <end position="337"/>
    </location>
</feature>
<feature type="transmembrane region" description="Helical" evidence="6">
    <location>
        <begin position="41"/>
        <end position="63"/>
    </location>
</feature>
<evidence type="ECO:0000313" key="8">
    <source>
        <dbReference type="Proteomes" id="UP000283387"/>
    </source>
</evidence>
<feature type="transmembrane region" description="Helical" evidence="6">
    <location>
        <begin position="184"/>
        <end position="206"/>
    </location>
</feature>
<sequence length="519" mass="57301">MSVANRVIKNTGFLYAKMGITIFISLYTTRLILNALGAEDYGIFNVVGGAIAMLGFLHVAMASATQRFMSYSEGEGNQNKQKSIFNISIILHVSIAIIVALALLIAGYFFFNGGLNIPTERINAAKSIYYFMIVSTAITIIGVPYEAVLNAHENMLYFSIVGVLESILKLIVAITVVYTLKDKLVVYGVLMAGVASLSTLLMGTYCHKMYSECSFHPLRYWNKHLMLSMTKFAGWNFLVVSSSMISQYGLSIVLNNFWGTILNAAQGIANQISGQLMAFSNTMMTALNPVIAKSAGSGQRNMMLTASMTGAKFSFLLLAFFAVPFIIEAPFILGFWLKEVPEWAILFTRLQLLRSLTEQLTVMISGTISAHGDIKKYSIAKSVLNILPIILTIILFMLGYPPYYLYITWISCWGILGGITILYFSNRNCGLSYKEYLSKVFLPALVSLSIMGLAGAIPLALMDQGFMRLITISAFTSAAFVTTYFALFVTNDEKNILTSIWSVIKVKLFGRKINIDSIT</sequence>
<dbReference type="AlphaFoldDB" id="A0A419W910"/>
<keyword evidence="2" id="KW-1003">Cell membrane</keyword>
<evidence type="ECO:0000256" key="3">
    <source>
        <dbReference type="ARBA" id="ARBA00022692"/>
    </source>
</evidence>
<dbReference type="InterPro" id="IPR050833">
    <property type="entry name" value="Poly_Biosynth_Transport"/>
</dbReference>
<dbReference type="EMBL" id="RAPN01000001">
    <property type="protein sequence ID" value="RKD91967.1"/>
    <property type="molecule type" value="Genomic_DNA"/>
</dbReference>
<evidence type="ECO:0000256" key="4">
    <source>
        <dbReference type="ARBA" id="ARBA00022989"/>
    </source>
</evidence>